<accession>A0A4R2BMN6</accession>
<dbReference type="Proteomes" id="UP000295689">
    <property type="component" value="Unassembled WGS sequence"/>
</dbReference>
<keyword evidence="1" id="KW-0812">Transmembrane</keyword>
<proteinExistence type="predicted"/>
<dbReference type="RefSeq" id="WP_132001962.1">
    <property type="nucleotide sequence ID" value="NZ_JABUHM010000001.1"/>
</dbReference>
<dbReference type="Pfam" id="PF04307">
    <property type="entry name" value="YdjM"/>
    <property type="match status" value="1"/>
</dbReference>
<keyword evidence="3" id="KW-1185">Reference proteome</keyword>
<organism evidence="2 3">
    <name type="scientific">Mesobacillus foraminis</name>
    <dbReference type="NCBI Taxonomy" id="279826"/>
    <lineage>
        <taxon>Bacteria</taxon>
        <taxon>Bacillati</taxon>
        <taxon>Bacillota</taxon>
        <taxon>Bacilli</taxon>
        <taxon>Bacillales</taxon>
        <taxon>Bacillaceae</taxon>
        <taxon>Mesobacillus</taxon>
    </lineage>
</organism>
<comment type="caution">
    <text evidence="2">The sequence shown here is derived from an EMBL/GenBank/DDBJ whole genome shotgun (WGS) entry which is preliminary data.</text>
</comment>
<sequence length="208" mass="22513">MNGTLHTAIGAASGFIVANSLQSDPMTTLLLVGLGGISGLMPDIDIDGKLSNKITLSAGMIRTVAQFIGILMMVYSYFEGMDKEKWIGIFLGLMMIVASSYLTQRRMLTVTGGGVLAGGIFLQETWLSLLGIYIMIASFIPHRSYTHSIAGILFFAAIASRFEASLGIDGVFMTCMAGYISHLIADMKILPVNKRGVKYFLPFSSKEF</sequence>
<keyword evidence="1" id="KW-1133">Transmembrane helix</keyword>
<reference evidence="2 3" key="1">
    <citation type="journal article" date="2015" name="Stand. Genomic Sci.">
        <title>Genomic Encyclopedia of Bacterial and Archaeal Type Strains, Phase III: the genomes of soil and plant-associated and newly described type strains.</title>
        <authorList>
            <person name="Whitman W.B."/>
            <person name="Woyke T."/>
            <person name="Klenk H.P."/>
            <person name="Zhou Y."/>
            <person name="Lilburn T.G."/>
            <person name="Beck B.J."/>
            <person name="De Vos P."/>
            <person name="Vandamme P."/>
            <person name="Eisen J.A."/>
            <person name="Garrity G."/>
            <person name="Hugenholtz P."/>
            <person name="Kyrpides N.C."/>
        </authorList>
    </citation>
    <scope>NUCLEOTIDE SEQUENCE [LARGE SCALE GENOMIC DNA]</scope>
    <source>
        <strain evidence="2 3">CV53</strain>
    </source>
</reference>
<gene>
    <name evidence="2" type="ORF">EV146_102242</name>
</gene>
<feature type="transmembrane region" description="Helical" evidence="1">
    <location>
        <begin position="115"/>
        <end position="140"/>
    </location>
</feature>
<feature type="transmembrane region" description="Helical" evidence="1">
    <location>
        <begin position="54"/>
        <end position="74"/>
    </location>
</feature>
<protein>
    <submittedName>
        <fullName evidence="2">Inner membrane protein</fullName>
    </submittedName>
</protein>
<evidence type="ECO:0000313" key="3">
    <source>
        <dbReference type="Proteomes" id="UP000295689"/>
    </source>
</evidence>
<dbReference type="InterPro" id="IPR007404">
    <property type="entry name" value="YdjM-like"/>
</dbReference>
<feature type="transmembrane region" description="Helical" evidence="1">
    <location>
        <begin position="152"/>
        <end position="180"/>
    </location>
</feature>
<keyword evidence="1" id="KW-0472">Membrane</keyword>
<evidence type="ECO:0000313" key="2">
    <source>
        <dbReference type="EMBL" id="TCN27294.1"/>
    </source>
</evidence>
<dbReference type="AlphaFoldDB" id="A0A4R2BMN6"/>
<feature type="transmembrane region" description="Helical" evidence="1">
    <location>
        <begin position="86"/>
        <end position="103"/>
    </location>
</feature>
<dbReference type="EMBL" id="SLVV01000002">
    <property type="protein sequence ID" value="TCN27294.1"/>
    <property type="molecule type" value="Genomic_DNA"/>
</dbReference>
<evidence type="ECO:0000256" key="1">
    <source>
        <dbReference type="SAM" id="Phobius"/>
    </source>
</evidence>
<name>A0A4R2BMN6_9BACI</name>